<proteinExistence type="predicted"/>
<dbReference type="AlphaFoldDB" id="A0A921GMV0"/>
<organism evidence="2 3">
    <name type="scientific">Brachybacterium paraconglomeratum</name>
    <dbReference type="NCBI Taxonomy" id="173362"/>
    <lineage>
        <taxon>Bacteria</taxon>
        <taxon>Bacillati</taxon>
        <taxon>Actinomycetota</taxon>
        <taxon>Actinomycetes</taxon>
        <taxon>Micrococcales</taxon>
        <taxon>Dermabacteraceae</taxon>
        <taxon>Brachybacterium</taxon>
    </lineage>
</organism>
<reference evidence="2" key="1">
    <citation type="journal article" date="2021" name="PeerJ">
        <title>Extensive microbial diversity within the chicken gut microbiome revealed by metagenomics and culture.</title>
        <authorList>
            <person name="Gilroy R."/>
            <person name="Ravi A."/>
            <person name="Getino M."/>
            <person name="Pursley I."/>
            <person name="Horton D.L."/>
            <person name="Alikhan N.F."/>
            <person name="Baker D."/>
            <person name="Gharbi K."/>
            <person name="Hall N."/>
            <person name="Watson M."/>
            <person name="Adriaenssens E.M."/>
            <person name="Foster-Nyarko E."/>
            <person name="Jarju S."/>
            <person name="Secka A."/>
            <person name="Antonio M."/>
            <person name="Oren A."/>
            <person name="Chaudhuri R.R."/>
            <person name="La Ragione R."/>
            <person name="Hildebrand F."/>
            <person name="Pallen M.J."/>
        </authorList>
    </citation>
    <scope>NUCLEOTIDE SEQUENCE</scope>
    <source>
        <strain evidence="2">1647</strain>
    </source>
</reference>
<feature type="region of interest" description="Disordered" evidence="1">
    <location>
        <begin position="1"/>
        <end position="85"/>
    </location>
</feature>
<evidence type="ECO:0000313" key="3">
    <source>
        <dbReference type="Proteomes" id="UP000775129"/>
    </source>
</evidence>
<feature type="non-terminal residue" evidence="2">
    <location>
        <position position="1"/>
    </location>
</feature>
<comment type="caution">
    <text evidence="2">The sequence shown here is derived from an EMBL/GenBank/DDBJ whole genome shotgun (WGS) entry which is preliminary data.</text>
</comment>
<feature type="compositionally biased region" description="Acidic residues" evidence="1">
    <location>
        <begin position="41"/>
        <end position="72"/>
    </location>
</feature>
<accession>A0A921GMV0</accession>
<dbReference type="EMBL" id="DYWO01000091">
    <property type="protein sequence ID" value="HJF48740.1"/>
    <property type="molecule type" value="Genomic_DNA"/>
</dbReference>
<sequence>EFDSTAPEVTEWYDRTDEDGNPIDYDYERGVYLDADGNPLPDEDEGADPGADDAAGDDSAESSLEEAPEDGDGPARRPGGSTGRS</sequence>
<protein>
    <submittedName>
        <fullName evidence="2">BCCT family transporter</fullName>
    </submittedName>
</protein>
<dbReference type="Proteomes" id="UP000775129">
    <property type="component" value="Unassembled WGS sequence"/>
</dbReference>
<evidence type="ECO:0000313" key="2">
    <source>
        <dbReference type="EMBL" id="HJF48740.1"/>
    </source>
</evidence>
<gene>
    <name evidence="2" type="ORF">K8W24_02910</name>
</gene>
<name>A0A921GMV0_9MICO</name>
<evidence type="ECO:0000256" key="1">
    <source>
        <dbReference type="SAM" id="MobiDB-lite"/>
    </source>
</evidence>
<reference evidence="2" key="2">
    <citation type="submission" date="2021-09" db="EMBL/GenBank/DDBJ databases">
        <authorList>
            <person name="Gilroy R."/>
        </authorList>
    </citation>
    <scope>NUCLEOTIDE SEQUENCE</scope>
    <source>
        <strain evidence="2">1647</strain>
    </source>
</reference>